<proteinExistence type="predicted"/>
<evidence type="ECO:0008006" key="2">
    <source>
        <dbReference type="Google" id="ProtNLM"/>
    </source>
</evidence>
<evidence type="ECO:0000313" key="1">
    <source>
        <dbReference type="EMBL" id="VAX28388.1"/>
    </source>
</evidence>
<protein>
    <recommendedName>
        <fullName evidence="2">Phosphoglycerate dehydrogenase</fullName>
    </recommendedName>
</protein>
<dbReference type="EMBL" id="UOGH01000083">
    <property type="protein sequence ID" value="VAX28388.1"/>
    <property type="molecule type" value="Genomic_DNA"/>
</dbReference>
<sequence length="55" mass="6464">MKILYILKQEPDETAKKLMEEHKKTQEVTVADLRENKNYTQIVDLIASCDKVIAW</sequence>
<organism evidence="1">
    <name type="scientific">hydrothermal vent metagenome</name>
    <dbReference type="NCBI Taxonomy" id="652676"/>
    <lineage>
        <taxon>unclassified sequences</taxon>
        <taxon>metagenomes</taxon>
        <taxon>ecological metagenomes</taxon>
    </lineage>
</organism>
<accession>A0A3B1CWM6</accession>
<dbReference type="AlphaFoldDB" id="A0A3B1CWM6"/>
<reference evidence="1" key="1">
    <citation type="submission" date="2018-06" db="EMBL/GenBank/DDBJ databases">
        <authorList>
            <person name="Zhirakovskaya E."/>
        </authorList>
    </citation>
    <scope>NUCLEOTIDE SEQUENCE</scope>
</reference>
<name>A0A3B1CWM6_9ZZZZ</name>
<gene>
    <name evidence="1" type="ORF">MNBD_NITROSPIRAE02-1420</name>
</gene>